<proteinExistence type="predicted"/>
<accession>A0A653KB15</accession>
<reference evidence="3 4" key="1">
    <citation type="submission" date="2019-10" db="EMBL/GenBank/DDBJ databases">
        <authorList>
            <person name="Karimi E."/>
        </authorList>
    </citation>
    <scope>NUCLEOTIDE SEQUENCE [LARGE SCALE GENOMIC DNA]</scope>
    <source>
        <strain evidence="3">Acinetobacter sp. 8BE</strain>
    </source>
</reference>
<feature type="domain" description="RHS protein conserved region" evidence="1">
    <location>
        <begin position="129"/>
        <end position="161"/>
    </location>
</feature>
<feature type="domain" description="Bacterial toxin 30" evidence="2">
    <location>
        <begin position="259"/>
        <end position="357"/>
    </location>
</feature>
<gene>
    <name evidence="3" type="ORF">ACI8B_340008</name>
</gene>
<dbReference type="EMBL" id="CABWKZ010000028">
    <property type="protein sequence ID" value="VXA57266.1"/>
    <property type="molecule type" value="Genomic_DNA"/>
</dbReference>
<dbReference type="NCBIfam" id="TIGR03696">
    <property type="entry name" value="Rhs_assc_core"/>
    <property type="match status" value="1"/>
</dbReference>
<evidence type="ECO:0000259" key="2">
    <source>
        <dbReference type="Pfam" id="PF15532"/>
    </source>
</evidence>
<dbReference type="InterPro" id="IPR050708">
    <property type="entry name" value="T6SS_VgrG/RHS"/>
</dbReference>
<organism evidence="3 4">
    <name type="scientific">Acinetobacter proteolyticus</name>
    <dbReference type="NCBI Taxonomy" id="1776741"/>
    <lineage>
        <taxon>Bacteria</taxon>
        <taxon>Pseudomonadati</taxon>
        <taxon>Pseudomonadota</taxon>
        <taxon>Gammaproteobacteria</taxon>
        <taxon>Moraxellales</taxon>
        <taxon>Moraxellaceae</taxon>
        <taxon>Acinetobacter</taxon>
    </lineage>
</organism>
<dbReference type="InterPro" id="IPR029111">
    <property type="entry name" value="Ntox30"/>
</dbReference>
<dbReference type="AlphaFoldDB" id="A0A653KB15"/>
<dbReference type="Pfam" id="PF15532">
    <property type="entry name" value="Ntox30"/>
    <property type="match status" value="1"/>
</dbReference>
<dbReference type="PANTHER" id="PTHR32305">
    <property type="match status" value="1"/>
</dbReference>
<dbReference type="InterPro" id="IPR006530">
    <property type="entry name" value="YD"/>
</dbReference>
<dbReference type="Proteomes" id="UP000430404">
    <property type="component" value="Unassembled WGS sequence"/>
</dbReference>
<protein>
    <submittedName>
        <fullName evidence="3">Uncharacterized protein</fullName>
    </submittedName>
</protein>
<dbReference type="PANTHER" id="PTHR32305:SF15">
    <property type="entry name" value="PROTEIN RHSA-RELATED"/>
    <property type="match status" value="1"/>
</dbReference>
<sequence>MRQKSSKGDLYLEWDACGRLIKSRNTEYTAEYRYDALGRRIQKRSKHHHTGEELSVIYGWDGNTLAFESNEQITKHYVYEKDSFVPLLQAIYREPIELVQTPDWTDQPYHIAKDPLWRKTAPAKSLDDICFYHCDHLGTPQEMSDAQGQMVWKAEYKAWGERVSVKSASNFFENSEIVTNNIRFQGQYFDEETGLHYNRYRYYSPYVGRFISKDPIGLLGGHNVYVYAPNPTSWIDPLGLTCELIGNTIKKEDGSDLISIPEDAKRRKLTPPAGTTDDYGYEYKWSTDKGTTQTVRIHGPDDHAPAGANAKDGWVVRVMDGKKSMDVNGNYHPPGIFNSNSPSYDPVKINDVHIPIKKPTVFPGGS</sequence>
<dbReference type="InterPro" id="IPR001826">
    <property type="entry name" value="RHS"/>
</dbReference>
<dbReference type="Gene3D" id="2.180.10.10">
    <property type="entry name" value="RHS repeat-associated core"/>
    <property type="match status" value="1"/>
</dbReference>
<evidence type="ECO:0000313" key="4">
    <source>
        <dbReference type="Proteomes" id="UP000430404"/>
    </source>
</evidence>
<dbReference type="Pfam" id="PF03527">
    <property type="entry name" value="RHS"/>
    <property type="match status" value="1"/>
</dbReference>
<dbReference type="InterPro" id="IPR022385">
    <property type="entry name" value="Rhs_assc_core"/>
</dbReference>
<name>A0A653KB15_9GAMM</name>
<evidence type="ECO:0000259" key="1">
    <source>
        <dbReference type="Pfam" id="PF03527"/>
    </source>
</evidence>
<evidence type="ECO:0000313" key="3">
    <source>
        <dbReference type="EMBL" id="VXA57266.1"/>
    </source>
</evidence>
<dbReference type="NCBIfam" id="TIGR01643">
    <property type="entry name" value="YD_repeat_2x"/>
    <property type="match status" value="1"/>
</dbReference>